<dbReference type="CDD" id="cd14858">
    <property type="entry name" value="TrmE_N"/>
    <property type="match status" value="1"/>
</dbReference>
<dbReference type="PRINTS" id="PR00326">
    <property type="entry name" value="GTP1OBG"/>
</dbReference>
<dbReference type="Pfam" id="PF01926">
    <property type="entry name" value="MMR_HSR1"/>
    <property type="match status" value="1"/>
</dbReference>
<comment type="function">
    <text evidence="8">Exhibits a very high intrinsic GTPase hydrolysis rate. Involved in the addition of a carboxymethylaminomethyl (cmnm) group at the wobble position (U34) of certain tRNAs, forming tRNA-cmnm(5)s(2)U34.</text>
</comment>
<evidence type="ECO:0000256" key="7">
    <source>
        <dbReference type="ARBA" id="ARBA00023134"/>
    </source>
</evidence>
<dbReference type="GO" id="GO:0002098">
    <property type="term" value="P:tRNA wobble uridine modification"/>
    <property type="evidence" value="ECO:0007669"/>
    <property type="project" value="TreeGrafter"/>
</dbReference>
<dbReference type="Gene3D" id="1.20.120.430">
    <property type="entry name" value="tRNA modification GTPase MnmE domain 2"/>
    <property type="match status" value="1"/>
</dbReference>
<keyword evidence="10" id="KW-1185">Reference proteome</keyword>
<comment type="cofactor">
    <cofactor evidence="8">
        <name>K(+)</name>
        <dbReference type="ChEBI" id="CHEBI:29103"/>
    </cofactor>
    <text evidence="8">Binds 1 potassium ion per subunit.</text>
</comment>
<dbReference type="NCBIfam" id="NF003661">
    <property type="entry name" value="PRK05291.1-3"/>
    <property type="match status" value="1"/>
</dbReference>
<dbReference type="GO" id="GO:0030488">
    <property type="term" value="P:tRNA methylation"/>
    <property type="evidence" value="ECO:0007669"/>
    <property type="project" value="TreeGrafter"/>
</dbReference>
<sequence length="432" mass="45930">MREGDTIVALSTGSLPSGVAVIRLSGPATPGIIRELRGVLPKPRTLHLTRFRFKDEVLDSGLLVFFPAPNSFTGEDCAELQVHGSPAVVRAILRALTDEPGVRLAEAGEFTRRAFENGKLDLTEVEGLGDLLEAETESQRRQAVARAAGGLSTKLGGWRETLLDLRAEIEARLDFSDEGDVTDDLPADFAMALATLRGELAAAIESVTRGRIVREGVRVALAGAPNAGKSSLLNALAKSELAIVTDEPGTTRDVRDVAIDLSGQLVVMVDMAGLRETDSKAEAEGVRRARAELEIADLVLWLEAPDGEPATIPATEAPIWRVATKSDLGVAAGDLAISTRTGDGLDALTARLTSFAQELAGQGEPALVSRERDRQGLEAALFEVDAAIAGLEVSEFTAEHLRLAGVALERLLGRIDTEMVLDRLFSAFCIGK</sequence>
<dbReference type="SUPFAM" id="SSF116878">
    <property type="entry name" value="TrmE connector domain"/>
    <property type="match status" value="1"/>
</dbReference>
<dbReference type="GO" id="GO:0005525">
    <property type="term" value="F:GTP binding"/>
    <property type="evidence" value="ECO:0007669"/>
    <property type="project" value="UniProtKB-UniRule"/>
</dbReference>
<keyword evidence="2 8" id="KW-0819">tRNA processing</keyword>
<dbReference type="CDD" id="cd04164">
    <property type="entry name" value="trmE"/>
    <property type="match status" value="1"/>
</dbReference>
<evidence type="ECO:0000256" key="2">
    <source>
        <dbReference type="ARBA" id="ARBA00022694"/>
    </source>
</evidence>
<accession>A0A5B9DTK1</accession>
<comment type="similarity">
    <text evidence="1 8">Belongs to the TRAFAC class TrmE-Era-EngA-EngB-Septin-like GTPase superfamily. TrmE GTPase family.</text>
</comment>
<dbReference type="Pfam" id="PF12631">
    <property type="entry name" value="MnmE_helical"/>
    <property type="match status" value="1"/>
</dbReference>
<dbReference type="OrthoDB" id="9805918at2"/>
<dbReference type="HAMAP" id="MF_00379">
    <property type="entry name" value="GTPase_MnmE"/>
    <property type="match status" value="1"/>
</dbReference>
<organism evidence="9 10">
    <name type="scientific">Paradevosia tibetensis</name>
    <dbReference type="NCBI Taxonomy" id="1447062"/>
    <lineage>
        <taxon>Bacteria</taxon>
        <taxon>Pseudomonadati</taxon>
        <taxon>Pseudomonadota</taxon>
        <taxon>Alphaproteobacteria</taxon>
        <taxon>Hyphomicrobiales</taxon>
        <taxon>Devosiaceae</taxon>
        <taxon>Paradevosia</taxon>
    </lineage>
</organism>
<dbReference type="InterPro" id="IPR031168">
    <property type="entry name" value="G_TrmE"/>
</dbReference>
<evidence type="ECO:0000256" key="3">
    <source>
        <dbReference type="ARBA" id="ARBA00022741"/>
    </source>
</evidence>
<feature type="binding site" evidence="8">
    <location>
        <position position="79"/>
    </location>
    <ligand>
        <name>(6S)-5-formyl-5,6,7,8-tetrahydrofolate</name>
        <dbReference type="ChEBI" id="CHEBI:57457"/>
    </ligand>
</feature>
<keyword evidence="4 8" id="KW-0378">Hydrolase</keyword>
<dbReference type="GO" id="GO:0005737">
    <property type="term" value="C:cytoplasm"/>
    <property type="evidence" value="ECO:0007669"/>
    <property type="project" value="UniProtKB-SubCell"/>
</dbReference>
<feature type="binding site" evidence="8">
    <location>
        <position position="230"/>
    </location>
    <ligand>
        <name>Mg(2+)</name>
        <dbReference type="ChEBI" id="CHEBI:18420"/>
    </ligand>
</feature>
<dbReference type="InterPro" id="IPR027266">
    <property type="entry name" value="TrmE/GcvT-like"/>
</dbReference>
<keyword evidence="6 8" id="KW-0630">Potassium</keyword>
<dbReference type="NCBIfam" id="TIGR00231">
    <property type="entry name" value="small_GTP"/>
    <property type="match status" value="1"/>
</dbReference>
<dbReference type="PANTHER" id="PTHR42714">
    <property type="entry name" value="TRNA MODIFICATION GTPASE GTPBP3"/>
    <property type="match status" value="1"/>
</dbReference>
<dbReference type="GO" id="GO:0003924">
    <property type="term" value="F:GTPase activity"/>
    <property type="evidence" value="ECO:0007669"/>
    <property type="project" value="UniProtKB-UniRule"/>
</dbReference>
<feature type="binding site" evidence="8">
    <location>
        <position position="251"/>
    </location>
    <ligand>
        <name>Mg(2+)</name>
        <dbReference type="ChEBI" id="CHEBI:18420"/>
    </ligand>
</feature>
<dbReference type="GO" id="GO:0046872">
    <property type="term" value="F:metal ion binding"/>
    <property type="evidence" value="ECO:0007669"/>
    <property type="project" value="UniProtKB-KW"/>
</dbReference>
<feature type="binding site" evidence="8">
    <location>
        <begin position="245"/>
        <end position="251"/>
    </location>
    <ligand>
        <name>GTP</name>
        <dbReference type="ChEBI" id="CHEBI:37565"/>
    </ligand>
</feature>
<dbReference type="RefSeq" id="WP_147658027.1">
    <property type="nucleotide sequence ID" value="NZ_BMFM01000001.1"/>
</dbReference>
<dbReference type="EC" id="3.6.-.-" evidence="8"/>
<keyword evidence="8" id="KW-0963">Cytoplasm</keyword>
<evidence type="ECO:0000313" key="10">
    <source>
        <dbReference type="Proteomes" id="UP000321062"/>
    </source>
</evidence>
<feature type="binding site" evidence="8">
    <location>
        <position position="119"/>
    </location>
    <ligand>
        <name>(6S)-5-formyl-5,6,7,8-tetrahydrofolate</name>
        <dbReference type="ChEBI" id="CHEBI:57457"/>
    </ligand>
</feature>
<evidence type="ECO:0000256" key="8">
    <source>
        <dbReference type="HAMAP-Rule" id="MF_00379"/>
    </source>
</evidence>
<feature type="binding site" evidence="8">
    <location>
        <position position="432"/>
    </location>
    <ligand>
        <name>(6S)-5-formyl-5,6,7,8-tetrahydrofolate</name>
        <dbReference type="ChEBI" id="CHEBI:57457"/>
    </ligand>
</feature>
<dbReference type="Proteomes" id="UP000321062">
    <property type="component" value="Chromosome"/>
</dbReference>
<dbReference type="InterPro" id="IPR025867">
    <property type="entry name" value="MnmE_helical"/>
</dbReference>
<comment type="subunit">
    <text evidence="8">Homodimer. Heterotetramer of two MnmE and two MnmG subunits.</text>
</comment>
<dbReference type="Pfam" id="PF10396">
    <property type="entry name" value="TrmE_N"/>
    <property type="match status" value="1"/>
</dbReference>
<evidence type="ECO:0000256" key="6">
    <source>
        <dbReference type="ARBA" id="ARBA00022958"/>
    </source>
</evidence>
<dbReference type="InterPro" id="IPR027368">
    <property type="entry name" value="MnmE_dom2"/>
</dbReference>
<dbReference type="InterPro" id="IPR005225">
    <property type="entry name" value="Small_GTP-bd"/>
</dbReference>
<dbReference type="FunFam" id="3.30.1360.120:FF:000007">
    <property type="entry name" value="tRNA modification GTPase GTPBP3, mitochondrial"/>
    <property type="match status" value="1"/>
</dbReference>
<dbReference type="Gene3D" id="3.30.1360.120">
    <property type="entry name" value="Probable tRNA modification gtpase trme, domain 1"/>
    <property type="match status" value="1"/>
</dbReference>
<keyword evidence="8" id="KW-0479">Metal-binding</keyword>
<keyword evidence="7 8" id="KW-0342">GTP-binding</keyword>
<keyword evidence="5 8" id="KW-0460">Magnesium</keyword>
<evidence type="ECO:0000256" key="5">
    <source>
        <dbReference type="ARBA" id="ARBA00022842"/>
    </source>
</evidence>
<dbReference type="SUPFAM" id="SSF52540">
    <property type="entry name" value="P-loop containing nucleoside triphosphate hydrolases"/>
    <property type="match status" value="1"/>
</dbReference>
<dbReference type="KEGG" id="yti:FNA67_21040"/>
<dbReference type="InterPro" id="IPR027417">
    <property type="entry name" value="P-loop_NTPase"/>
</dbReference>
<dbReference type="AlphaFoldDB" id="A0A5B9DTK1"/>
<comment type="caution">
    <text evidence="8">Lacks conserved residue(s) required for the propagation of feature annotation.</text>
</comment>
<dbReference type="InterPro" id="IPR018948">
    <property type="entry name" value="GTP-bd_TrmE_N"/>
</dbReference>
<feature type="binding site" evidence="8">
    <location>
        <position position="23"/>
    </location>
    <ligand>
        <name>(6S)-5-formyl-5,6,7,8-tetrahydrofolate</name>
        <dbReference type="ChEBI" id="CHEBI:57457"/>
    </ligand>
</feature>
<comment type="subcellular location">
    <subcellularLocation>
        <location evidence="8">Cytoplasm</location>
    </subcellularLocation>
</comment>
<evidence type="ECO:0000256" key="4">
    <source>
        <dbReference type="ARBA" id="ARBA00022801"/>
    </source>
</evidence>
<dbReference type="Gene3D" id="3.40.50.300">
    <property type="entry name" value="P-loop containing nucleotide triphosphate hydrolases"/>
    <property type="match status" value="1"/>
</dbReference>
<feature type="binding site" evidence="8">
    <location>
        <begin position="226"/>
        <end position="231"/>
    </location>
    <ligand>
        <name>GTP</name>
        <dbReference type="ChEBI" id="CHEBI:37565"/>
    </ligand>
</feature>
<proteinExistence type="inferred from homology"/>
<dbReference type="PANTHER" id="PTHR42714:SF2">
    <property type="entry name" value="TRNA MODIFICATION GTPASE GTPBP3, MITOCHONDRIAL"/>
    <property type="match status" value="1"/>
</dbReference>
<evidence type="ECO:0000313" key="9">
    <source>
        <dbReference type="EMBL" id="QEE22497.1"/>
    </source>
</evidence>
<name>A0A5B9DTK1_9HYPH</name>
<reference evidence="9 10" key="1">
    <citation type="journal article" date="2015" name="Int. J. Syst. Evol. Microbiol.">
        <title>Youhaiella tibetensis gen. nov., sp. nov., isolated from subsurface sediment.</title>
        <authorList>
            <person name="Wang Y.X."/>
            <person name="Huang F.Q."/>
            <person name="Nogi Y."/>
            <person name="Pang S.J."/>
            <person name="Wang P.K."/>
            <person name="Lv J."/>
        </authorList>
    </citation>
    <scope>NUCLEOTIDE SEQUENCE [LARGE SCALE GENOMIC DNA]</scope>
    <source>
        <strain evidence="10">fig4</strain>
    </source>
</reference>
<keyword evidence="3 8" id="KW-0547">Nucleotide-binding</keyword>
<dbReference type="EMBL" id="CP041690">
    <property type="protein sequence ID" value="QEE22497.1"/>
    <property type="molecule type" value="Genomic_DNA"/>
</dbReference>
<gene>
    <name evidence="8 9" type="primary">mnmE</name>
    <name evidence="8" type="synonym">trmE</name>
    <name evidence="9" type="ORF">FNA67_21040</name>
</gene>
<evidence type="ECO:0000256" key="1">
    <source>
        <dbReference type="ARBA" id="ARBA00011043"/>
    </source>
</evidence>
<dbReference type="InterPro" id="IPR006073">
    <property type="entry name" value="GTP-bd"/>
</dbReference>
<dbReference type="InterPro" id="IPR004520">
    <property type="entry name" value="GTPase_MnmE"/>
</dbReference>
<protein>
    <recommendedName>
        <fullName evidence="8">tRNA modification GTPase MnmE</fullName>
        <ecNumber evidence="8">3.6.-.-</ecNumber>
    </recommendedName>
</protein>
<dbReference type="PROSITE" id="PS51709">
    <property type="entry name" value="G_TRME"/>
    <property type="match status" value="1"/>
</dbReference>